<dbReference type="GO" id="GO:0046872">
    <property type="term" value="F:metal ion binding"/>
    <property type="evidence" value="ECO:0007669"/>
    <property type="project" value="UniProtKB-KW"/>
</dbReference>
<evidence type="ECO:0000313" key="5">
    <source>
        <dbReference type="EMBL" id="GAX26825.1"/>
    </source>
</evidence>
<feature type="binding site" evidence="3">
    <location>
        <position position="222"/>
    </location>
    <ligand>
        <name>Zn(2+)</name>
        <dbReference type="ChEBI" id="CHEBI:29105"/>
    </ligand>
</feature>
<organism evidence="5 6">
    <name type="scientific">Fistulifera solaris</name>
    <name type="common">Oleaginous diatom</name>
    <dbReference type="NCBI Taxonomy" id="1519565"/>
    <lineage>
        <taxon>Eukaryota</taxon>
        <taxon>Sar</taxon>
        <taxon>Stramenopiles</taxon>
        <taxon>Ochrophyta</taxon>
        <taxon>Bacillariophyta</taxon>
        <taxon>Bacillariophyceae</taxon>
        <taxon>Bacillariophycidae</taxon>
        <taxon>Naviculales</taxon>
        <taxon>Naviculaceae</taxon>
        <taxon>Fistulifera</taxon>
    </lineage>
</organism>
<feature type="binding site" evidence="3">
    <location>
        <position position="277"/>
    </location>
    <ligand>
        <name>Zn(2+)</name>
        <dbReference type="ChEBI" id="CHEBI:29105"/>
    </ligand>
</feature>
<dbReference type="InterPro" id="IPR026591">
    <property type="entry name" value="Sirtuin_cat_small_dom_sf"/>
</dbReference>
<gene>
    <name evidence="5" type="ORF">FisN_9Lh093</name>
</gene>
<dbReference type="GO" id="GO:0070403">
    <property type="term" value="F:NAD+ binding"/>
    <property type="evidence" value="ECO:0007669"/>
    <property type="project" value="InterPro"/>
</dbReference>
<feature type="active site" description="Proton acceptor" evidence="3">
    <location>
        <position position="211"/>
    </location>
</feature>
<dbReference type="PANTHER" id="PTHR11085">
    <property type="entry name" value="NAD-DEPENDENT PROTEIN DEACYLASE SIRTUIN-5, MITOCHONDRIAL-RELATED"/>
    <property type="match status" value="1"/>
</dbReference>
<comment type="caution">
    <text evidence="5">The sequence shown here is derived from an EMBL/GenBank/DDBJ whole genome shotgun (WGS) entry which is preliminary data.</text>
</comment>
<proteinExistence type="predicted"/>
<dbReference type="OrthoDB" id="424302at2759"/>
<keyword evidence="6" id="KW-1185">Reference proteome</keyword>
<feature type="binding site" evidence="3">
    <location>
        <position position="219"/>
    </location>
    <ligand>
        <name>Zn(2+)</name>
        <dbReference type="ChEBI" id="CHEBI:29105"/>
    </ligand>
</feature>
<feature type="domain" description="Deacetylase sirtuin-type" evidence="4">
    <location>
        <begin position="64"/>
        <end position="374"/>
    </location>
</feature>
<dbReference type="Gene3D" id="3.40.50.1220">
    <property type="entry name" value="TPP-binding domain"/>
    <property type="match status" value="1"/>
</dbReference>
<dbReference type="Pfam" id="PF02146">
    <property type="entry name" value="SIR2"/>
    <property type="match status" value="2"/>
</dbReference>
<dbReference type="AlphaFoldDB" id="A0A1Z5KL13"/>
<keyword evidence="3" id="KW-0862">Zinc</keyword>
<dbReference type="PANTHER" id="PTHR11085:SF10">
    <property type="entry name" value="NAD-DEPENDENT PROTEIN DEACYLASE SIRTUIN-5, MITOCHONDRIAL-RELATED"/>
    <property type="match status" value="1"/>
</dbReference>
<dbReference type="InParanoid" id="A0A1Z5KL13"/>
<dbReference type="FunCoup" id="A0A1Z5KL13">
    <property type="interactions" value="164"/>
</dbReference>
<dbReference type="InterPro" id="IPR026590">
    <property type="entry name" value="Ssirtuin_cat_dom"/>
</dbReference>
<feature type="binding site" evidence="3">
    <location>
        <position position="274"/>
    </location>
    <ligand>
        <name>Zn(2+)</name>
        <dbReference type="ChEBI" id="CHEBI:29105"/>
    </ligand>
</feature>
<evidence type="ECO:0000259" key="4">
    <source>
        <dbReference type="PROSITE" id="PS50305"/>
    </source>
</evidence>
<dbReference type="InterPro" id="IPR050134">
    <property type="entry name" value="NAD-dep_sirtuin_deacylases"/>
</dbReference>
<protein>
    <submittedName>
        <fullName evidence="5">NAD-dependent deacetylase sirtuin 4</fullName>
    </submittedName>
</protein>
<name>A0A1Z5KL13_FISSO</name>
<keyword evidence="1" id="KW-0808">Transferase</keyword>
<dbReference type="InterPro" id="IPR003000">
    <property type="entry name" value="Sirtuin"/>
</dbReference>
<keyword evidence="3" id="KW-0479">Metal-binding</keyword>
<dbReference type="EMBL" id="BDSP01000252">
    <property type="protein sequence ID" value="GAX26825.1"/>
    <property type="molecule type" value="Genomic_DNA"/>
</dbReference>
<sequence length="384" mass="42775">MAFLHSVDSFRTSIGSLCHKQFPLTRSDRRNVHLSGRTALQSSFRSSTTKPLIRPPNPQNLLSSQQIQEHADQLAEWMHAHRQIVVITGAGLSTESGIPDYRGHTGSYHEGHKPVLHDQFLSSDHNRQRYWGRSMFGWDKFINRQPNKGHRALALLEQHGRVGVTIPDKLEYHETEENFYFGNSLQSLAIITQNVDRLHHKAGSRDVIELHGRSDRVVCMHCGAYHDRNEYQQRLQALNREWFEQQELQQHSLRPDGDAELRTSDYHSVLIPPCPTCQTGFVKPDVVFFGDSVPKQRVELCRDAVAAADAVLVVGTSLAVYSAHRHVLAAHQAGKGIAILNVGPTRADALEGVVSIVAPAGPTLVAVAEQLVPPSMTTLATTTL</sequence>
<evidence type="ECO:0000256" key="1">
    <source>
        <dbReference type="ARBA" id="ARBA00022679"/>
    </source>
</evidence>
<accession>A0A1Z5KL13</accession>
<reference evidence="5 6" key="1">
    <citation type="journal article" date="2015" name="Plant Cell">
        <title>Oil accumulation by the oleaginous diatom Fistulifera solaris as revealed by the genome and transcriptome.</title>
        <authorList>
            <person name="Tanaka T."/>
            <person name="Maeda Y."/>
            <person name="Veluchamy A."/>
            <person name="Tanaka M."/>
            <person name="Abida H."/>
            <person name="Marechal E."/>
            <person name="Bowler C."/>
            <person name="Muto M."/>
            <person name="Sunaga Y."/>
            <person name="Tanaka M."/>
            <person name="Yoshino T."/>
            <person name="Taniguchi T."/>
            <person name="Fukuda Y."/>
            <person name="Nemoto M."/>
            <person name="Matsumoto M."/>
            <person name="Wong P.S."/>
            <person name="Aburatani S."/>
            <person name="Fujibuchi W."/>
        </authorList>
    </citation>
    <scope>NUCLEOTIDE SEQUENCE [LARGE SCALE GENOMIC DNA]</scope>
    <source>
        <strain evidence="5 6">JPCC DA0580</strain>
    </source>
</reference>
<dbReference type="SUPFAM" id="SSF52467">
    <property type="entry name" value="DHS-like NAD/FAD-binding domain"/>
    <property type="match status" value="1"/>
</dbReference>
<dbReference type="Gene3D" id="3.30.1600.10">
    <property type="entry name" value="SIR2/SIRT2 'Small Domain"/>
    <property type="match status" value="1"/>
</dbReference>
<dbReference type="InterPro" id="IPR029035">
    <property type="entry name" value="DHS-like_NAD/FAD-binding_dom"/>
</dbReference>
<dbReference type="Proteomes" id="UP000198406">
    <property type="component" value="Unassembled WGS sequence"/>
</dbReference>
<evidence type="ECO:0000313" key="6">
    <source>
        <dbReference type="Proteomes" id="UP000198406"/>
    </source>
</evidence>
<dbReference type="PROSITE" id="PS50305">
    <property type="entry name" value="SIRTUIN"/>
    <property type="match status" value="1"/>
</dbReference>
<dbReference type="GO" id="GO:0017136">
    <property type="term" value="F:histone deacetylase activity, NAD-dependent"/>
    <property type="evidence" value="ECO:0007669"/>
    <property type="project" value="TreeGrafter"/>
</dbReference>
<keyword evidence="2" id="KW-0520">NAD</keyword>
<evidence type="ECO:0000256" key="3">
    <source>
        <dbReference type="PROSITE-ProRule" id="PRU00236"/>
    </source>
</evidence>
<evidence type="ECO:0000256" key="2">
    <source>
        <dbReference type="ARBA" id="ARBA00023027"/>
    </source>
</evidence>